<proteinExistence type="predicted"/>
<name>A0A9W6CQL1_9MICO</name>
<feature type="domain" description="HTH luxR-type" evidence="1">
    <location>
        <begin position="288"/>
        <end position="353"/>
    </location>
</feature>
<dbReference type="InterPro" id="IPR000073">
    <property type="entry name" value="AB_hydrolase_1"/>
</dbReference>
<dbReference type="EMBL" id="BSDP01000001">
    <property type="protein sequence ID" value="GLI26713.1"/>
    <property type="molecule type" value="Genomic_DNA"/>
</dbReference>
<dbReference type="CDD" id="cd06170">
    <property type="entry name" value="LuxR_C_like"/>
    <property type="match status" value="1"/>
</dbReference>
<keyword evidence="3" id="KW-1185">Reference proteome</keyword>
<accession>A0A9W6CQL1</accession>
<dbReference type="PANTHER" id="PTHR43433">
    <property type="entry name" value="HYDROLASE, ALPHA/BETA FOLD FAMILY PROTEIN"/>
    <property type="match status" value="1"/>
</dbReference>
<dbReference type="InterPro" id="IPR016032">
    <property type="entry name" value="Sig_transdc_resp-reg_C-effctor"/>
</dbReference>
<protein>
    <submittedName>
        <fullName evidence="2">LuxR family transcriptional regulator</fullName>
    </submittedName>
</protein>
<organism evidence="2 3">
    <name type="scientific">Agromyces rhizosphaerae</name>
    <dbReference type="NCBI Taxonomy" id="88374"/>
    <lineage>
        <taxon>Bacteria</taxon>
        <taxon>Bacillati</taxon>
        <taxon>Actinomycetota</taxon>
        <taxon>Actinomycetes</taxon>
        <taxon>Micrococcales</taxon>
        <taxon>Microbacteriaceae</taxon>
        <taxon>Agromyces</taxon>
    </lineage>
</organism>
<reference evidence="2" key="1">
    <citation type="submission" date="2022-12" db="EMBL/GenBank/DDBJ databases">
        <title>Reference genome sequencing for broad-spectrum identification of bacterial and archaeal isolates by mass spectrometry.</title>
        <authorList>
            <person name="Sekiguchi Y."/>
            <person name="Tourlousse D.M."/>
        </authorList>
    </citation>
    <scope>NUCLEOTIDE SEQUENCE</scope>
    <source>
        <strain evidence="2">14</strain>
    </source>
</reference>
<dbReference type="InterPro" id="IPR029058">
    <property type="entry name" value="AB_hydrolase_fold"/>
</dbReference>
<dbReference type="Proteomes" id="UP001144396">
    <property type="component" value="Unassembled WGS sequence"/>
</dbReference>
<dbReference type="Pfam" id="PF12697">
    <property type="entry name" value="Abhydrolase_6"/>
    <property type="match status" value="1"/>
</dbReference>
<dbReference type="GO" id="GO:0006355">
    <property type="term" value="P:regulation of DNA-templated transcription"/>
    <property type="evidence" value="ECO:0007669"/>
    <property type="project" value="InterPro"/>
</dbReference>
<evidence type="ECO:0000313" key="3">
    <source>
        <dbReference type="Proteomes" id="UP001144396"/>
    </source>
</evidence>
<dbReference type="PRINTS" id="PR00038">
    <property type="entry name" value="HTHLUXR"/>
</dbReference>
<dbReference type="Gene3D" id="1.10.10.10">
    <property type="entry name" value="Winged helix-like DNA-binding domain superfamily/Winged helix DNA-binding domain"/>
    <property type="match status" value="1"/>
</dbReference>
<dbReference type="RefSeq" id="WP_281882730.1">
    <property type="nucleotide sequence ID" value="NZ_BSDP01000001.1"/>
</dbReference>
<dbReference type="InterPro" id="IPR036388">
    <property type="entry name" value="WH-like_DNA-bd_sf"/>
</dbReference>
<dbReference type="PRINTS" id="PR00111">
    <property type="entry name" value="ABHYDROLASE"/>
</dbReference>
<dbReference type="Gene3D" id="3.40.50.1820">
    <property type="entry name" value="alpha/beta hydrolase"/>
    <property type="match status" value="1"/>
</dbReference>
<dbReference type="AlphaFoldDB" id="A0A9W6CQL1"/>
<dbReference type="Pfam" id="PF00196">
    <property type="entry name" value="GerE"/>
    <property type="match status" value="1"/>
</dbReference>
<evidence type="ECO:0000259" key="1">
    <source>
        <dbReference type="PROSITE" id="PS50043"/>
    </source>
</evidence>
<dbReference type="PANTHER" id="PTHR43433:SF5">
    <property type="entry name" value="AB HYDROLASE-1 DOMAIN-CONTAINING PROTEIN"/>
    <property type="match status" value="1"/>
</dbReference>
<dbReference type="InterPro" id="IPR000792">
    <property type="entry name" value="Tscrpt_reg_LuxR_C"/>
</dbReference>
<dbReference type="SMART" id="SM00421">
    <property type="entry name" value="HTH_LUXR"/>
    <property type="match status" value="1"/>
</dbReference>
<comment type="caution">
    <text evidence="2">The sequence shown here is derived from an EMBL/GenBank/DDBJ whole genome shotgun (WGS) entry which is preliminary data.</text>
</comment>
<dbReference type="PROSITE" id="PS50043">
    <property type="entry name" value="HTH_LUXR_2"/>
    <property type="match status" value="1"/>
</dbReference>
<dbReference type="SUPFAM" id="SSF46894">
    <property type="entry name" value="C-terminal effector domain of the bipartite response regulators"/>
    <property type="match status" value="1"/>
</dbReference>
<dbReference type="SUPFAM" id="SSF53474">
    <property type="entry name" value="alpha/beta-Hydrolases"/>
    <property type="match status" value="1"/>
</dbReference>
<dbReference type="GO" id="GO:0003824">
    <property type="term" value="F:catalytic activity"/>
    <property type="evidence" value="ECO:0007669"/>
    <property type="project" value="UniProtKB-ARBA"/>
</dbReference>
<sequence>MEPGDQLIRYADVGGREVAWTSVGSGPPLVLGGWWCSHLGLDWEGPAFRRLVAALAEHFTVIRYDRPGGGASGHDDPPPADLDEELALLEGVIAVAVGDEVRVSMFGVSSGGAVSSRFAAEHPDRVDALVMYGTFANGSEIAPPHARKGLLDVIGTHWGFGSRVLADLFLPEATAEERDEFVAYQRRSASRESAAASMAELYAFDSTGHLGRVRAPTLVLHRREDRAIPFALGADVASRIPGARFVELHGLDHFPWRGDQRAVTDEVLRFLGVDPGPRTAADPGASVTEPPVADLSPREIEVLRLVARGDTDQQIAQALVLSPHTVHRHLANIRTKLGVPSRAAAAAWASRHDVL</sequence>
<dbReference type="InterPro" id="IPR050471">
    <property type="entry name" value="AB_hydrolase"/>
</dbReference>
<dbReference type="GO" id="GO:0003677">
    <property type="term" value="F:DNA binding"/>
    <property type="evidence" value="ECO:0007669"/>
    <property type="project" value="InterPro"/>
</dbReference>
<evidence type="ECO:0000313" key="2">
    <source>
        <dbReference type="EMBL" id="GLI26713.1"/>
    </source>
</evidence>
<gene>
    <name evidence="2" type="ORF">ARHIZOSPH14_09550</name>
</gene>